<dbReference type="Proteomes" id="UP000825935">
    <property type="component" value="Chromosome 6"/>
</dbReference>
<dbReference type="PROSITE" id="PS51375">
    <property type="entry name" value="PPR"/>
    <property type="match status" value="1"/>
</dbReference>
<dbReference type="EMBL" id="CM035411">
    <property type="protein sequence ID" value="KAH7434957.1"/>
    <property type="molecule type" value="Genomic_DNA"/>
</dbReference>
<dbReference type="InterPro" id="IPR046960">
    <property type="entry name" value="PPR_At4g14850-like_plant"/>
</dbReference>
<organism evidence="3 4">
    <name type="scientific">Ceratopteris richardii</name>
    <name type="common">Triangle waterfern</name>
    <dbReference type="NCBI Taxonomy" id="49495"/>
    <lineage>
        <taxon>Eukaryota</taxon>
        <taxon>Viridiplantae</taxon>
        <taxon>Streptophyta</taxon>
        <taxon>Embryophyta</taxon>
        <taxon>Tracheophyta</taxon>
        <taxon>Polypodiopsida</taxon>
        <taxon>Polypodiidae</taxon>
        <taxon>Polypodiales</taxon>
        <taxon>Pteridineae</taxon>
        <taxon>Pteridaceae</taxon>
        <taxon>Parkerioideae</taxon>
        <taxon>Ceratopteris</taxon>
    </lineage>
</organism>
<protein>
    <recommendedName>
        <fullName evidence="5">Pentatricopeptide repeat-containing protein</fullName>
    </recommendedName>
</protein>
<dbReference type="NCBIfam" id="TIGR00756">
    <property type="entry name" value="PPR"/>
    <property type="match status" value="1"/>
</dbReference>
<dbReference type="Gene3D" id="1.25.40.10">
    <property type="entry name" value="Tetratricopeptide repeat domain"/>
    <property type="match status" value="1"/>
</dbReference>
<evidence type="ECO:0000256" key="1">
    <source>
        <dbReference type="ARBA" id="ARBA00022737"/>
    </source>
</evidence>
<name>A0A8T2UFX4_CERRI</name>
<dbReference type="OMA" id="SCEMDYE"/>
<dbReference type="AlphaFoldDB" id="A0A8T2UFX4"/>
<dbReference type="PANTHER" id="PTHR47926">
    <property type="entry name" value="PENTATRICOPEPTIDE REPEAT-CONTAINING PROTEIN"/>
    <property type="match status" value="1"/>
</dbReference>
<dbReference type="OrthoDB" id="1706218at2759"/>
<evidence type="ECO:0000313" key="3">
    <source>
        <dbReference type="EMBL" id="KAH7434957.1"/>
    </source>
</evidence>
<dbReference type="InterPro" id="IPR011990">
    <property type="entry name" value="TPR-like_helical_dom_sf"/>
</dbReference>
<feature type="repeat" description="PPR" evidence="2">
    <location>
        <begin position="60"/>
        <end position="94"/>
    </location>
</feature>
<dbReference type="GO" id="GO:0009451">
    <property type="term" value="P:RNA modification"/>
    <property type="evidence" value="ECO:0007669"/>
    <property type="project" value="InterPro"/>
</dbReference>
<gene>
    <name evidence="3" type="ORF">KP509_06G042300</name>
</gene>
<accession>A0A8T2UFX4</accession>
<comment type="caution">
    <text evidence="3">The sequence shown here is derived from an EMBL/GenBank/DDBJ whole genome shotgun (WGS) entry which is preliminary data.</text>
</comment>
<sequence>MLKACSTLCGIQSLRSLHLHIVERGLEMDMAVGSALVDIYAGCKLLDDAYAIFMRLPDRNVMTWGGLISTFFECGETSKAFDLFNRSLFEGIQPSVVTSLCVLKACGRNVAIEEGLLIHALSCEMDYESDQAIAKHSC</sequence>
<dbReference type="Pfam" id="PF01535">
    <property type="entry name" value="PPR"/>
    <property type="match status" value="1"/>
</dbReference>
<evidence type="ECO:0008006" key="5">
    <source>
        <dbReference type="Google" id="ProtNLM"/>
    </source>
</evidence>
<keyword evidence="1" id="KW-0677">Repeat</keyword>
<dbReference type="GO" id="GO:0003723">
    <property type="term" value="F:RNA binding"/>
    <property type="evidence" value="ECO:0007669"/>
    <property type="project" value="InterPro"/>
</dbReference>
<evidence type="ECO:0000313" key="4">
    <source>
        <dbReference type="Proteomes" id="UP000825935"/>
    </source>
</evidence>
<dbReference type="InterPro" id="IPR002885">
    <property type="entry name" value="PPR_rpt"/>
</dbReference>
<keyword evidence="4" id="KW-1185">Reference proteome</keyword>
<proteinExistence type="predicted"/>
<evidence type="ECO:0000256" key="2">
    <source>
        <dbReference type="PROSITE-ProRule" id="PRU00708"/>
    </source>
</evidence>
<reference evidence="3" key="1">
    <citation type="submission" date="2021-08" db="EMBL/GenBank/DDBJ databases">
        <title>WGS assembly of Ceratopteris richardii.</title>
        <authorList>
            <person name="Marchant D.B."/>
            <person name="Chen G."/>
            <person name="Jenkins J."/>
            <person name="Shu S."/>
            <person name="Leebens-Mack J."/>
            <person name="Grimwood J."/>
            <person name="Schmutz J."/>
            <person name="Soltis P."/>
            <person name="Soltis D."/>
            <person name="Chen Z.-H."/>
        </authorList>
    </citation>
    <scope>NUCLEOTIDE SEQUENCE</scope>
    <source>
        <strain evidence="3">Whitten #5841</strain>
        <tissue evidence="3">Leaf</tissue>
    </source>
</reference>